<gene>
    <name evidence="3" type="ORF">HXX08_20035</name>
    <name evidence="4" type="ORF">OZ401_003690</name>
</gene>
<dbReference type="PANTHER" id="PTHR39085">
    <property type="entry name" value="SLL0924 PROTEIN"/>
    <property type="match status" value="1"/>
</dbReference>
<evidence type="ECO:0000313" key="5">
    <source>
        <dbReference type="Proteomes" id="UP000521676"/>
    </source>
</evidence>
<keyword evidence="6" id="KW-1185">Reference proteome</keyword>
<accession>A0A8T7M871</accession>
<keyword evidence="2" id="KW-0472">Membrane</keyword>
<evidence type="ECO:0000313" key="3">
    <source>
        <dbReference type="EMBL" id="NWJ48152.1"/>
    </source>
</evidence>
<feature type="transmembrane region" description="Helical" evidence="2">
    <location>
        <begin position="93"/>
        <end position="115"/>
    </location>
</feature>
<reference evidence="3 5" key="1">
    <citation type="submission" date="2020-06" db="EMBL/GenBank/DDBJ databases">
        <title>Anoxygenic phototrophic Chloroflexota member uses a Type I reaction center.</title>
        <authorList>
            <person name="Tsuji J.M."/>
            <person name="Shaw N.A."/>
            <person name="Nagashima S."/>
            <person name="Venkiteswaran J."/>
            <person name="Schiff S.L."/>
            <person name="Hanada S."/>
            <person name="Tank M."/>
            <person name="Neufeld J.D."/>
        </authorList>
    </citation>
    <scope>NUCLEOTIDE SEQUENCE [LARGE SCALE GENOMIC DNA]</scope>
    <source>
        <strain evidence="3">L227-S17</strain>
    </source>
</reference>
<sequence>MPMGITHRTINTFVSVPLTGMGYLQLHRTTLECAVFLGGYTFATFLMNPDLDLESDGYKSWGLMRFYWWPYQKAFAHRSFFSHFPIISTILRIVYLLWLPILLLYFLGAAIQSSVRETVFDWVPGAFPYLIFLVAGMMFSDTLHFFLDITSTNLKKLLHFGKHRESFFEHHGESKRGRGKGYRRNSGYGWRNTARRR</sequence>
<dbReference type="EMBL" id="CP128400">
    <property type="protein sequence ID" value="WJW68089.1"/>
    <property type="molecule type" value="Genomic_DNA"/>
</dbReference>
<evidence type="ECO:0000313" key="6">
    <source>
        <dbReference type="Proteomes" id="UP001431572"/>
    </source>
</evidence>
<name>A0A8T7M871_9CHLR</name>
<evidence type="ECO:0000313" key="4">
    <source>
        <dbReference type="EMBL" id="WJW68089.1"/>
    </source>
</evidence>
<dbReference type="EMBL" id="JACATZ010000003">
    <property type="protein sequence ID" value="NWJ48152.1"/>
    <property type="molecule type" value="Genomic_DNA"/>
</dbReference>
<evidence type="ECO:0000256" key="1">
    <source>
        <dbReference type="SAM" id="MobiDB-lite"/>
    </source>
</evidence>
<feature type="region of interest" description="Disordered" evidence="1">
    <location>
        <begin position="171"/>
        <end position="197"/>
    </location>
</feature>
<proteinExistence type="predicted"/>
<keyword evidence="2" id="KW-0812">Transmembrane</keyword>
<reference evidence="4" key="2">
    <citation type="journal article" date="2024" name="Nature">
        <title>Anoxygenic phototroph of the Chloroflexota uses a type I reaction centre.</title>
        <authorList>
            <person name="Tsuji J.M."/>
            <person name="Shaw N.A."/>
            <person name="Nagashima S."/>
            <person name="Venkiteswaran J.J."/>
            <person name="Schiff S.L."/>
            <person name="Watanabe T."/>
            <person name="Fukui M."/>
            <person name="Hanada S."/>
            <person name="Tank M."/>
            <person name="Neufeld J.D."/>
        </authorList>
    </citation>
    <scope>NUCLEOTIDE SEQUENCE</scope>
    <source>
        <strain evidence="4">L227-S17</strain>
    </source>
</reference>
<dbReference type="InterPro" id="IPR019250">
    <property type="entry name" value="DUF2227_metal-bd"/>
</dbReference>
<dbReference type="Proteomes" id="UP000521676">
    <property type="component" value="Unassembled WGS sequence"/>
</dbReference>
<dbReference type="PANTHER" id="PTHR39085:SF1">
    <property type="entry name" value="SLL0924 PROTEIN"/>
    <property type="match status" value="1"/>
</dbReference>
<organism evidence="3 5">
    <name type="scientific">Candidatus Chlorohelix allophototropha</name>
    <dbReference type="NCBI Taxonomy" id="3003348"/>
    <lineage>
        <taxon>Bacteria</taxon>
        <taxon>Bacillati</taxon>
        <taxon>Chloroflexota</taxon>
        <taxon>Chloroflexia</taxon>
        <taxon>Candidatus Chloroheliales</taxon>
        <taxon>Candidatus Chloroheliaceae</taxon>
        <taxon>Candidatus Chlorohelix</taxon>
    </lineage>
</organism>
<evidence type="ECO:0000256" key="2">
    <source>
        <dbReference type="SAM" id="Phobius"/>
    </source>
</evidence>
<dbReference type="Proteomes" id="UP001431572">
    <property type="component" value="Chromosome 2"/>
</dbReference>
<feature type="transmembrane region" description="Helical" evidence="2">
    <location>
        <begin position="127"/>
        <end position="147"/>
    </location>
</feature>
<keyword evidence="2" id="KW-1133">Transmembrane helix</keyword>
<protein>
    <submittedName>
        <fullName evidence="3">Metal-binding protein</fullName>
    </submittedName>
</protein>
<dbReference type="AlphaFoldDB" id="A0A8T7M871"/>
<dbReference type="Pfam" id="PF09988">
    <property type="entry name" value="DUF2227"/>
    <property type="match status" value="1"/>
</dbReference>
<dbReference type="RefSeq" id="WP_341469993.1">
    <property type="nucleotide sequence ID" value="NZ_CP128400.1"/>
</dbReference>